<comment type="caution">
    <text evidence="1">The sequence shown here is derived from an EMBL/GenBank/DDBJ whole genome shotgun (WGS) entry which is preliminary data.</text>
</comment>
<gene>
    <name evidence="1" type="ORF">J3D65DRAFT_216859</name>
</gene>
<name>A0ABR1M4E2_9PEZI</name>
<keyword evidence="2" id="KW-1185">Reference proteome</keyword>
<dbReference type="GeneID" id="92027447"/>
<protein>
    <submittedName>
        <fullName evidence="1">Uncharacterized protein</fullName>
    </submittedName>
</protein>
<accession>A0ABR1M4E2</accession>
<reference evidence="1 2" key="1">
    <citation type="submission" date="2024-04" db="EMBL/GenBank/DDBJ databases">
        <title>Phyllosticta paracitricarpa is synonymous to the EU quarantine fungus P. citricarpa based on phylogenomic analyses.</title>
        <authorList>
            <consortium name="Lawrence Berkeley National Laboratory"/>
            <person name="Van ingen-buijs V.A."/>
            <person name="Van westerhoven A.C."/>
            <person name="Haridas S."/>
            <person name="Skiadas P."/>
            <person name="Martin F."/>
            <person name="Groenewald J.Z."/>
            <person name="Crous P.W."/>
            <person name="Seidl M.F."/>
        </authorList>
    </citation>
    <scope>NUCLEOTIDE SEQUENCE [LARGE SCALE GENOMIC DNA]</scope>
    <source>
        <strain evidence="1 2">CPC 17464</strain>
    </source>
</reference>
<dbReference type="RefSeq" id="XP_066658750.1">
    <property type="nucleotide sequence ID" value="XM_066794541.1"/>
</dbReference>
<sequence length="151" mass="16463">MPAHAAASSLSSDRRPLWRLTCDLSNSLCVTFKRRPNFSSRGEPGSAWSLLSVALPLDVVFFFPSSLSHNTPLYPCPITCMTTKASTAAYLTLMTDDSDTPFPPLSFSFTFCQFIVGFSSDGVSEGTRQAGKGTPRSVDFFGYSFRDFGTV</sequence>
<evidence type="ECO:0000313" key="1">
    <source>
        <dbReference type="EMBL" id="KAK7542457.1"/>
    </source>
</evidence>
<organism evidence="1 2">
    <name type="scientific">Phyllosticta citribraziliensis</name>
    <dbReference type="NCBI Taxonomy" id="989973"/>
    <lineage>
        <taxon>Eukaryota</taxon>
        <taxon>Fungi</taxon>
        <taxon>Dikarya</taxon>
        <taxon>Ascomycota</taxon>
        <taxon>Pezizomycotina</taxon>
        <taxon>Dothideomycetes</taxon>
        <taxon>Dothideomycetes incertae sedis</taxon>
        <taxon>Botryosphaeriales</taxon>
        <taxon>Phyllostictaceae</taxon>
        <taxon>Phyllosticta</taxon>
    </lineage>
</organism>
<dbReference type="Proteomes" id="UP001360953">
    <property type="component" value="Unassembled WGS sequence"/>
</dbReference>
<dbReference type="EMBL" id="JBBPEH010000002">
    <property type="protein sequence ID" value="KAK7542457.1"/>
    <property type="molecule type" value="Genomic_DNA"/>
</dbReference>
<evidence type="ECO:0000313" key="2">
    <source>
        <dbReference type="Proteomes" id="UP001360953"/>
    </source>
</evidence>
<proteinExistence type="predicted"/>